<organism evidence="2 3">
    <name type="scientific">Porites lobata</name>
    <dbReference type="NCBI Taxonomy" id="104759"/>
    <lineage>
        <taxon>Eukaryota</taxon>
        <taxon>Metazoa</taxon>
        <taxon>Cnidaria</taxon>
        <taxon>Anthozoa</taxon>
        <taxon>Hexacorallia</taxon>
        <taxon>Scleractinia</taxon>
        <taxon>Fungiina</taxon>
        <taxon>Poritidae</taxon>
        <taxon>Porites</taxon>
    </lineage>
</organism>
<reference evidence="2 3" key="1">
    <citation type="submission" date="2022-05" db="EMBL/GenBank/DDBJ databases">
        <authorList>
            <consortium name="Genoscope - CEA"/>
            <person name="William W."/>
        </authorList>
    </citation>
    <scope>NUCLEOTIDE SEQUENCE [LARGE SCALE GENOMIC DNA]</scope>
</reference>
<evidence type="ECO:0000259" key="1">
    <source>
        <dbReference type="PROSITE" id="PS00028"/>
    </source>
</evidence>
<dbReference type="Pfam" id="PF26215">
    <property type="entry name" value="HTH_animal"/>
    <property type="match status" value="1"/>
</dbReference>
<evidence type="ECO:0000313" key="2">
    <source>
        <dbReference type="EMBL" id="CAH3183306.1"/>
    </source>
</evidence>
<dbReference type="InterPro" id="IPR013087">
    <property type="entry name" value="Znf_C2H2_type"/>
</dbReference>
<dbReference type="PROSITE" id="PS00028">
    <property type="entry name" value="ZINC_FINGER_C2H2_1"/>
    <property type="match status" value="1"/>
</dbReference>
<gene>
    <name evidence="2" type="ORF">PLOB_00028217</name>
</gene>
<accession>A0ABN8RUZ8</accession>
<dbReference type="PANTHER" id="PTHR21301:SF10">
    <property type="entry name" value="REVERSE TRANSCRIPTASE DOMAIN-CONTAINING PROTEIN"/>
    <property type="match status" value="1"/>
</dbReference>
<evidence type="ECO:0000313" key="3">
    <source>
        <dbReference type="Proteomes" id="UP001159405"/>
    </source>
</evidence>
<dbReference type="EMBL" id="CALNXK010000349">
    <property type="protein sequence ID" value="CAH3183306.1"/>
    <property type="molecule type" value="Genomic_DNA"/>
</dbReference>
<protein>
    <recommendedName>
        <fullName evidence="1">C2H2-type domain-containing protein</fullName>
    </recommendedName>
</protein>
<feature type="domain" description="C2H2-type" evidence="1">
    <location>
        <begin position="183"/>
        <end position="205"/>
    </location>
</feature>
<keyword evidence="3" id="KW-1185">Reference proteome</keyword>
<dbReference type="Proteomes" id="UP001159405">
    <property type="component" value="Unassembled WGS sequence"/>
</dbReference>
<proteinExistence type="predicted"/>
<sequence>MEVERNASLPFIGVELLNLAPRIKTKVYVNPTNTGLLLHYQSHVDNRYKRSLITTMLVRAYRISSDWSYFSQECDRLETVFLKLKYPRHLFNPAVKQFVDSKVADQQQIPSTDTTPAPIRVVIPFKDQVSANIVRKRLTDLSLKIKTTIQPVFISRKLKEDLKFREDKPAIANQQCLVYQFQCNLCDAGYVGYTRGHLHERVNGHKQKSSSICKHYLS</sequence>
<comment type="caution">
    <text evidence="2">The sequence shown here is derived from an EMBL/GenBank/DDBJ whole genome shotgun (WGS) entry which is preliminary data.</text>
</comment>
<dbReference type="InterPro" id="IPR058912">
    <property type="entry name" value="HTH_animal"/>
</dbReference>
<dbReference type="PANTHER" id="PTHR21301">
    <property type="entry name" value="REVERSE TRANSCRIPTASE"/>
    <property type="match status" value="1"/>
</dbReference>
<name>A0ABN8RUZ8_9CNID</name>